<dbReference type="PANTHER" id="PTHR43569:SF2">
    <property type="entry name" value="AMIDOHYDROLASE-RELATED DOMAIN-CONTAINING PROTEIN"/>
    <property type="match status" value="1"/>
</dbReference>
<evidence type="ECO:0000313" key="3">
    <source>
        <dbReference type="EMBL" id="MYH63147.1"/>
    </source>
</evidence>
<dbReference type="EMBL" id="VYDA01000555">
    <property type="protein sequence ID" value="MYH63147.1"/>
    <property type="molecule type" value="Genomic_DNA"/>
</dbReference>
<reference evidence="3" key="1">
    <citation type="submission" date="2019-09" db="EMBL/GenBank/DDBJ databases">
        <title>Characterisation of the sponge microbiome using genome-centric metagenomics.</title>
        <authorList>
            <person name="Engelberts J.P."/>
            <person name="Robbins S.J."/>
            <person name="De Goeij J.M."/>
            <person name="Aranda M."/>
            <person name="Bell S.C."/>
            <person name="Webster N.S."/>
        </authorList>
    </citation>
    <scope>NUCLEOTIDE SEQUENCE</scope>
    <source>
        <strain evidence="3">SB0675_bin_29</strain>
    </source>
</reference>
<evidence type="ECO:0000256" key="1">
    <source>
        <dbReference type="ARBA" id="ARBA00038310"/>
    </source>
</evidence>
<feature type="domain" description="Amidohydrolase-related" evidence="2">
    <location>
        <begin position="2"/>
        <end position="178"/>
    </location>
</feature>
<comment type="similarity">
    <text evidence="1">Belongs to the metallo-dependent hydrolases superfamily.</text>
</comment>
<dbReference type="InterPro" id="IPR052350">
    <property type="entry name" value="Metallo-dep_Lactonases"/>
</dbReference>
<name>A0A6B1G402_9CHLR</name>
<evidence type="ECO:0000259" key="2">
    <source>
        <dbReference type="Pfam" id="PF04909"/>
    </source>
</evidence>
<accession>A0A6B1G402</accession>
<dbReference type="Pfam" id="PF04909">
    <property type="entry name" value="Amidohydro_2"/>
    <property type="match status" value="1"/>
</dbReference>
<proteinExistence type="inferred from homology"/>
<dbReference type="InterPro" id="IPR006680">
    <property type="entry name" value="Amidohydro-rel"/>
</dbReference>
<dbReference type="AlphaFoldDB" id="A0A6B1G402"/>
<dbReference type="InterPro" id="IPR032466">
    <property type="entry name" value="Metal_Hydrolase"/>
</dbReference>
<dbReference type="Gene3D" id="3.20.20.140">
    <property type="entry name" value="Metal-dependent hydrolases"/>
    <property type="match status" value="1"/>
</dbReference>
<organism evidence="3">
    <name type="scientific">Caldilineaceae bacterium SB0675_bin_29</name>
    <dbReference type="NCBI Taxonomy" id="2605266"/>
    <lineage>
        <taxon>Bacteria</taxon>
        <taxon>Bacillati</taxon>
        <taxon>Chloroflexota</taxon>
        <taxon>Caldilineae</taxon>
        <taxon>Caldilineales</taxon>
        <taxon>Caldilineaceae</taxon>
    </lineage>
</organism>
<keyword evidence="3" id="KW-0378">Hydrolase</keyword>
<dbReference type="PANTHER" id="PTHR43569">
    <property type="entry name" value="AMIDOHYDROLASE"/>
    <property type="match status" value="1"/>
</dbReference>
<gene>
    <name evidence="3" type="ORF">F4148_15775</name>
</gene>
<comment type="caution">
    <text evidence="3">The sequence shown here is derived from an EMBL/GenBank/DDBJ whole genome shotgun (WGS) entry which is preliminary data.</text>
</comment>
<dbReference type="SUPFAM" id="SSF51556">
    <property type="entry name" value="Metallo-dependent hydrolases"/>
    <property type="match status" value="1"/>
</dbReference>
<dbReference type="GO" id="GO:0016787">
    <property type="term" value="F:hydrolase activity"/>
    <property type="evidence" value="ECO:0007669"/>
    <property type="project" value="UniProtKB-KW"/>
</dbReference>
<protein>
    <submittedName>
        <fullName evidence="3">Amidohydrolase</fullName>
    </submittedName>
</protein>
<sequence>MRSWAEQGLGGIRLLADFRGRGGDPLAHWRTANELGLVVSVFSRPDILQSAEFNEVLRLFPDLSMVIEHLGGVKPGVDLDEFAAITALARHENLTIKLPGFGEFCDLPCPFENVPPLAEMTLEAFGARRIMWGSDWPPVSSREGFDNSLTFPLSYLASLSADERDWIFGKTARQVWNLEG</sequence>